<dbReference type="InterPro" id="IPR016484">
    <property type="entry name" value="GTPase_Der"/>
</dbReference>
<feature type="binding site" evidence="8">
    <location>
        <begin position="440"/>
        <end position="444"/>
    </location>
    <ligand>
        <name>GTP</name>
        <dbReference type="ChEBI" id="CHEBI:37565"/>
        <label>2</label>
    </ligand>
</feature>
<keyword evidence="5 8" id="KW-0547">Nucleotide-binding</keyword>
<evidence type="ECO:0000256" key="8">
    <source>
        <dbReference type="HAMAP-Rule" id="MF_00195"/>
    </source>
</evidence>
<evidence type="ECO:0000256" key="7">
    <source>
        <dbReference type="ARBA" id="ARBA00032345"/>
    </source>
</evidence>
<dbReference type="CDD" id="cd01894">
    <property type="entry name" value="EngA1"/>
    <property type="match status" value="1"/>
</dbReference>
<evidence type="ECO:0000256" key="3">
    <source>
        <dbReference type="ARBA" id="ARBA00022517"/>
    </source>
</evidence>
<feature type="region of interest" description="Disordered" evidence="10">
    <location>
        <begin position="259"/>
        <end position="278"/>
    </location>
</feature>
<feature type="binding site" evidence="8">
    <location>
        <begin position="56"/>
        <end position="60"/>
    </location>
    <ligand>
        <name>GTP</name>
        <dbReference type="ChEBI" id="CHEBI:37565"/>
        <label>1</label>
    </ligand>
</feature>
<dbReference type="InterPro" id="IPR027417">
    <property type="entry name" value="P-loop_NTPase"/>
</dbReference>
<dbReference type="PROSITE" id="PS51712">
    <property type="entry name" value="G_ENGA"/>
    <property type="match status" value="1"/>
</dbReference>
<dbReference type="FunFam" id="3.30.300.20:FF:000004">
    <property type="entry name" value="GTPase Der"/>
    <property type="match status" value="1"/>
</dbReference>
<protein>
    <recommendedName>
        <fullName evidence="2 8">GTPase Der</fullName>
    </recommendedName>
    <alternativeName>
        <fullName evidence="7 8">GTP-binding protein EngA</fullName>
    </alternativeName>
</protein>
<evidence type="ECO:0000256" key="10">
    <source>
        <dbReference type="SAM" id="MobiDB-lite"/>
    </source>
</evidence>
<keyword evidence="3 8" id="KW-0690">Ribosome biogenesis</keyword>
<dbReference type="GO" id="GO:0005525">
    <property type="term" value="F:GTP binding"/>
    <property type="evidence" value="ECO:0007669"/>
    <property type="project" value="UniProtKB-UniRule"/>
</dbReference>
<dbReference type="Gene3D" id="3.30.300.20">
    <property type="match status" value="1"/>
</dbReference>
<comment type="function">
    <text evidence="8">GTPase that plays an essential role in the late steps of ribosome biogenesis.</text>
</comment>
<evidence type="ECO:0000256" key="1">
    <source>
        <dbReference type="ARBA" id="ARBA00008279"/>
    </source>
</evidence>
<dbReference type="CDD" id="cd01895">
    <property type="entry name" value="EngA2"/>
    <property type="match status" value="1"/>
</dbReference>
<dbReference type="InterPro" id="IPR015946">
    <property type="entry name" value="KH_dom-like_a/b"/>
</dbReference>
<dbReference type="PANTHER" id="PTHR43834:SF6">
    <property type="entry name" value="GTPASE DER"/>
    <property type="match status" value="1"/>
</dbReference>
<feature type="region of interest" description="Disordered" evidence="10">
    <location>
        <begin position="303"/>
        <end position="324"/>
    </location>
</feature>
<dbReference type="FunFam" id="3.40.50.300:FF:000494">
    <property type="entry name" value="tRNA modification GTPase MnmE"/>
    <property type="match status" value="2"/>
</dbReference>
<evidence type="ECO:0000256" key="9">
    <source>
        <dbReference type="PROSITE-ProRule" id="PRU01049"/>
    </source>
</evidence>
<dbReference type="InterPro" id="IPR032859">
    <property type="entry name" value="KH_dom-like"/>
</dbReference>
<comment type="subunit">
    <text evidence="8">Associates with the 50S ribosomal subunit.</text>
</comment>
<dbReference type="SUPFAM" id="SSF52540">
    <property type="entry name" value="P-loop containing nucleoside triphosphate hydrolases"/>
    <property type="match status" value="2"/>
</dbReference>
<dbReference type="Pfam" id="PF01926">
    <property type="entry name" value="MMR_HSR1"/>
    <property type="match status" value="2"/>
</dbReference>
<dbReference type="EMBL" id="UGHV01000001">
    <property type="protein sequence ID" value="STO97979.1"/>
    <property type="molecule type" value="Genomic_DNA"/>
</dbReference>
<feature type="binding site" evidence="8">
    <location>
        <begin position="8"/>
        <end position="15"/>
    </location>
    <ligand>
        <name>GTP</name>
        <dbReference type="ChEBI" id="CHEBI:37565"/>
        <label>1</label>
    </ligand>
</feature>
<dbReference type="GO" id="GO:0042254">
    <property type="term" value="P:ribosome biogenesis"/>
    <property type="evidence" value="ECO:0007669"/>
    <property type="project" value="UniProtKB-KW"/>
</dbReference>
<dbReference type="NCBIfam" id="TIGR00231">
    <property type="entry name" value="small_GTP"/>
    <property type="match status" value="2"/>
</dbReference>
<dbReference type="GO" id="GO:0043022">
    <property type="term" value="F:ribosome binding"/>
    <property type="evidence" value="ECO:0007669"/>
    <property type="project" value="TreeGrafter"/>
</dbReference>
<feature type="binding site" evidence="8">
    <location>
        <begin position="117"/>
        <end position="120"/>
    </location>
    <ligand>
        <name>GTP</name>
        <dbReference type="ChEBI" id="CHEBI:37565"/>
        <label>1</label>
    </ligand>
</feature>
<dbReference type="InterPro" id="IPR031166">
    <property type="entry name" value="G_ENGA"/>
</dbReference>
<name>A0A377J6P2_9HELI</name>
<dbReference type="InterPro" id="IPR006073">
    <property type="entry name" value="GTP-bd"/>
</dbReference>
<feature type="compositionally biased region" description="Polar residues" evidence="10">
    <location>
        <begin position="309"/>
        <end position="318"/>
    </location>
</feature>
<evidence type="ECO:0000256" key="2">
    <source>
        <dbReference type="ARBA" id="ARBA00020953"/>
    </source>
</evidence>
<evidence type="ECO:0000256" key="5">
    <source>
        <dbReference type="ARBA" id="ARBA00022741"/>
    </source>
</evidence>
<dbReference type="AlphaFoldDB" id="A0A377J6P2"/>
<accession>A0A377J6P2</accession>
<feature type="binding site" evidence="8">
    <location>
        <begin position="393"/>
        <end position="400"/>
    </location>
    <ligand>
        <name>GTP</name>
        <dbReference type="ChEBI" id="CHEBI:37565"/>
        <label>2</label>
    </ligand>
</feature>
<reference evidence="12 13" key="1">
    <citation type="submission" date="2018-06" db="EMBL/GenBank/DDBJ databases">
        <authorList>
            <consortium name="Pathogen Informatics"/>
            <person name="Doyle S."/>
        </authorList>
    </citation>
    <scope>NUCLEOTIDE SEQUENCE [LARGE SCALE GENOMIC DNA]</scope>
    <source>
        <strain evidence="12 13">NCTC12410</strain>
    </source>
</reference>
<dbReference type="Proteomes" id="UP000254841">
    <property type="component" value="Unassembled WGS sequence"/>
</dbReference>
<evidence type="ECO:0000313" key="13">
    <source>
        <dbReference type="Proteomes" id="UP000254841"/>
    </source>
</evidence>
<dbReference type="PANTHER" id="PTHR43834">
    <property type="entry name" value="GTPASE DER"/>
    <property type="match status" value="1"/>
</dbReference>
<dbReference type="Pfam" id="PF14714">
    <property type="entry name" value="KH_dom-like"/>
    <property type="match status" value="1"/>
</dbReference>
<evidence type="ECO:0000313" key="12">
    <source>
        <dbReference type="EMBL" id="STO97979.1"/>
    </source>
</evidence>
<keyword evidence="4" id="KW-0677">Repeat</keyword>
<evidence type="ECO:0000256" key="6">
    <source>
        <dbReference type="ARBA" id="ARBA00023134"/>
    </source>
</evidence>
<organism evidence="12 13">
    <name type="scientific">Helicobacter canis</name>
    <dbReference type="NCBI Taxonomy" id="29419"/>
    <lineage>
        <taxon>Bacteria</taxon>
        <taxon>Pseudomonadati</taxon>
        <taxon>Campylobacterota</taxon>
        <taxon>Epsilonproteobacteria</taxon>
        <taxon>Campylobacterales</taxon>
        <taxon>Helicobacteraceae</taxon>
        <taxon>Helicobacter</taxon>
    </lineage>
</organism>
<feature type="domain" description="EngA-type G" evidence="11">
    <location>
        <begin position="387"/>
        <end position="558"/>
    </location>
</feature>
<gene>
    <name evidence="8 12" type="primary">der</name>
    <name evidence="12" type="ORF">NCTC12410_01824</name>
</gene>
<keyword evidence="6 8" id="KW-0342">GTP-binding</keyword>
<feature type="binding site" evidence="8">
    <location>
        <begin position="504"/>
        <end position="507"/>
    </location>
    <ligand>
        <name>GTP</name>
        <dbReference type="ChEBI" id="CHEBI:37565"/>
        <label>2</label>
    </ligand>
</feature>
<sequence length="654" mass="72512">MKTIAIIGRPNVGKSSLFNRLAKSRIAITSHIAGTTRDTNATHITLHNDQSVRIVDTGGIEDRSDELFSKVADKAKQAAKEADLIIYLVDGKQLPTQEDRKLFFTLHKATPTLLVVNKIDNDSQKELGYNFAEFGTKEMYFISVSHNRGISILLRAIEAALFPAVEEVEQDMEEELLESLERGLSEGDFACELESQTYNANAQILESQTYNANAQILESQSGFTKQAQPLESTFDKNAKADSSDEAFSSSLRALAQDKAWQSTKSTQVDSSNAADSTATKTMDCHATATQCLAMTENNAANEKVDSRENAQSLNTPQNEKTEAVFDKTPQAEAVEMRNRGFQGVGEGIYLGDNEQAHAVESTIYRANATPKPEKAESPSEEPSQDPIQVGIIGRVNVGKSSLLNALVGYDRSVVSAQAGTTIDPVDEQITFESHTLRFVDTAGIRRKGKIESLEKFALDRTTKILEQADIAILVLDSSAPLVELDEKIFSLVQKHALGVIVVWNKWDIAHADFSSIRAEFLRRFRFLEYAPFLTLSALTGRHIKDLKHKILEVYNNYASRIPTARLNATIEKALRTHPIPSDRGKLVKIYYATQYATKPPQIALISNRPKSLHFSYKRYLINCLRKEFGLSGTPILLAPRPKSQSNPESIEPRS</sequence>
<evidence type="ECO:0000259" key="11">
    <source>
        <dbReference type="PROSITE" id="PS51712"/>
    </source>
</evidence>
<proteinExistence type="inferred from homology"/>
<dbReference type="Gene3D" id="3.40.50.300">
    <property type="entry name" value="P-loop containing nucleotide triphosphate hydrolases"/>
    <property type="match status" value="2"/>
</dbReference>
<dbReference type="HAMAP" id="MF_00195">
    <property type="entry name" value="GTPase_Der"/>
    <property type="match status" value="1"/>
</dbReference>
<dbReference type="InterPro" id="IPR005225">
    <property type="entry name" value="Small_GTP-bd"/>
</dbReference>
<comment type="similarity">
    <text evidence="1 8 9">Belongs to the TRAFAC class TrmE-Era-EngA-EngB-Septin-like GTPase superfamily. EngA (Der) GTPase family.</text>
</comment>
<dbReference type="PRINTS" id="PR00326">
    <property type="entry name" value="GTP1OBG"/>
</dbReference>
<evidence type="ECO:0000256" key="4">
    <source>
        <dbReference type="ARBA" id="ARBA00022737"/>
    </source>
</evidence>